<dbReference type="SUPFAM" id="SSF57667">
    <property type="entry name" value="beta-beta-alpha zinc fingers"/>
    <property type="match status" value="2"/>
</dbReference>
<evidence type="ECO:0000313" key="7">
    <source>
        <dbReference type="EMBL" id="VDI43394.1"/>
    </source>
</evidence>
<dbReference type="PANTHER" id="PTHR24379">
    <property type="entry name" value="KRAB AND ZINC FINGER DOMAIN-CONTAINING"/>
    <property type="match status" value="1"/>
</dbReference>
<proteinExistence type="predicted"/>
<gene>
    <name evidence="7" type="ORF">MGAL_10B094514</name>
</gene>
<feature type="domain" description="C2H2-type" evidence="6">
    <location>
        <begin position="94"/>
        <end position="122"/>
    </location>
</feature>
<evidence type="ECO:0000256" key="2">
    <source>
        <dbReference type="ARBA" id="ARBA00022737"/>
    </source>
</evidence>
<keyword evidence="4" id="KW-0862">Zinc</keyword>
<dbReference type="Gene3D" id="3.30.160.60">
    <property type="entry name" value="Classic Zinc Finger"/>
    <property type="match status" value="3"/>
</dbReference>
<comment type="caution">
    <text evidence="7">The sequence shown here is derived from an EMBL/GenBank/DDBJ whole genome shotgun (WGS) entry which is preliminary data.</text>
</comment>
<dbReference type="Pfam" id="PF00096">
    <property type="entry name" value="zf-C2H2"/>
    <property type="match status" value="2"/>
</dbReference>
<dbReference type="SMART" id="SM00355">
    <property type="entry name" value="ZnF_C2H2"/>
    <property type="match status" value="5"/>
</dbReference>
<dbReference type="InterPro" id="IPR036236">
    <property type="entry name" value="Znf_C2H2_sf"/>
</dbReference>
<sequence length="176" mass="19997">MLIFISGLMMTGSQPTKEHISLGPASLETSLPMDRRSSFRCNTCNQTFYAKREFRKHMETVHKMMNPPICCSTCSFYCYSQFGLLEHCRDVHKYKCDPCGKLFSSASGWKTHNSINHGKGEKLWICKTCGAKYVTASRLEIHERSHSNSRAFICVTCSKQYKHKKDLNAHICPGSG</sequence>
<evidence type="ECO:0000256" key="4">
    <source>
        <dbReference type="ARBA" id="ARBA00022833"/>
    </source>
</evidence>
<accession>A0A8B6F4L6</accession>
<dbReference type="AlphaFoldDB" id="A0A8B6F4L6"/>
<dbReference type="EMBL" id="UYJE01006149">
    <property type="protein sequence ID" value="VDI43394.1"/>
    <property type="molecule type" value="Genomic_DNA"/>
</dbReference>
<dbReference type="Proteomes" id="UP000596742">
    <property type="component" value="Unassembled WGS sequence"/>
</dbReference>
<keyword evidence="2" id="KW-0677">Repeat</keyword>
<reference evidence="7" key="1">
    <citation type="submission" date="2018-11" db="EMBL/GenBank/DDBJ databases">
        <authorList>
            <person name="Alioto T."/>
            <person name="Alioto T."/>
        </authorList>
    </citation>
    <scope>NUCLEOTIDE SEQUENCE</scope>
</reference>
<evidence type="ECO:0000256" key="1">
    <source>
        <dbReference type="ARBA" id="ARBA00022723"/>
    </source>
</evidence>
<feature type="domain" description="C2H2-type" evidence="6">
    <location>
        <begin position="39"/>
        <end position="67"/>
    </location>
</feature>
<dbReference type="OrthoDB" id="6141872at2759"/>
<keyword evidence="1" id="KW-0479">Metal-binding</keyword>
<keyword evidence="3 5" id="KW-0863">Zinc-finger</keyword>
<dbReference type="GO" id="GO:0008270">
    <property type="term" value="F:zinc ion binding"/>
    <property type="evidence" value="ECO:0007669"/>
    <property type="project" value="UniProtKB-KW"/>
</dbReference>
<keyword evidence="8" id="KW-1185">Reference proteome</keyword>
<feature type="domain" description="C2H2-type" evidence="6">
    <location>
        <begin position="124"/>
        <end position="151"/>
    </location>
</feature>
<organism evidence="7 8">
    <name type="scientific">Mytilus galloprovincialis</name>
    <name type="common">Mediterranean mussel</name>
    <dbReference type="NCBI Taxonomy" id="29158"/>
    <lineage>
        <taxon>Eukaryota</taxon>
        <taxon>Metazoa</taxon>
        <taxon>Spiralia</taxon>
        <taxon>Lophotrochozoa</taxon>
        <taxon>Mollusca</taxon>
        <taxon>Bivalvia</taxon>
        <taxon>Autobranchia</taxon>
        <taxon>Pteriomorphia</taxon>
        <taxon>Mytilida</taxon>
        <taxon>Mytiloidea</taxon>
        <taxon>Mytilidae</taxon>
        <taxon>Mytilinae</taxon>
        <taxon>Mytilus</taxon>
    </lineage>
</organism>
<protein>
    <submittedName>
        <fullName evidence="7">Blast:Zinc finger protein 14</fullName>
    </submittedName>
</protein>
<dbReference type="InterPro" id="IPR013087">
    <property type="entry name" value="Znf_C2H2_type"/>
</dbReference>
<name>A0A8B6F4L6_MYTGA</name>
<dbReference type="PROSITE" id="PS50157">
    <property type="entry name" value="ZINC_FINGER_C2H2_2"/>
    <property type="match status" value="3"/>
</dbReference>
<evidence type="ECO:0000256" key="5">
    <source>
        <dbReference type="PROSITE-ProRule" id="PRU00042"/>
    </source>
</evidence>
<evidence type="ECO:0000259" key="6">
    <source>
        <dbReference type="PROSITE" id="PS50157"/>
    </source>
</evidence>
<dbReference type="PANTHER" id="PTHR24379:SF121">
    <property type="entry name" value="C2H2-TYPE DOMAIN-CONTAINING PROTEIN"/>
    <property type="match status" value="1"/>
</dbReference>
<evidence type="ECO:0000256" key="3">
    <source>
        <dbReference type="ARBA" id="ARBA00022771"/>
    </source>
</evidence>
<evidence type="ECO:0000313" key="8">
    <source>
        <dbReference type="Proteomes" id="UP000596742"/>
    </source>
</evidence>
<dbReference type="PROSITE" id="PS00028">
    <property type="entry name" value="ZINC_FINGER_C2H2_1"/>
    <property type="match status" value="3"/>
</dbReference>